<organism evidence="9 10">
    <name type="scientific">Amazonocrinis nigriterrae CENA67</name>
    <dbReference type="NCBI Taxonomy" id="2794033"/>
    <lineage>
        <taxon>Bacteria</taxon>
        <taxon>Bacillati</taxon>
        <taxon>Cyanobacteriota</taxon>
        <taxon>Cyanophyceae</taxon>
        <taxon>Nostocales</taxon>
        <taxon>Nostocaceae</taxon>
        <taxon>Amazonocrinis</taxon>
        <taxon>Amazonocrinis nigriterrae</taxon>
    </lineage>
</organism>
<dbReference type="NCBIfam" id="TIGR00229">
    <property type="entry name" value="sensory_box"/>
    <property type="match status" value="1"/>
</dbReference>
<dbReference type="AlphaFoldDB" id="A0A8J7LAP5"/>
<evidence type="ECO:0000259" key="7">
    <source>
        <dbReference type="PROSITE" id="PS50109"/>
    </source>
</evidence>
<evidence type="ECO:0000313" key="9">
    <source>
        <dbReference type="EMBL" id="MBH8565673.1"/>
    </source>
</evidence>
<dbReference type="PROSITE" id="PS50109">
    <property type="entry name" value="HIS_KIN"/>
    <property type="match status" value="1"/>
</dbReference>
<dbReference type="InterPro" id="IPR003661">
    <property type="entry name" value="HisK_dim/P_dom"/>
</dbReference>
<dbReference type="Gene3D" id="3.30.565.10">
    <property type="entry name" value="Histidine kinase-like ATPase, C-terminal domain"/>
    <property type="match status" value="1"/>
</dbReference>
<dbReference type="SUPFAM" id="SSF47384">
    <property type="entry name" value="Homodimeric domain of signal transducing histidine kinase"/>
    <property type="match status" value="1"/>
</dbReference>
<evidence type="ECO:0000256" key="6">
    <source>
        <dbReference type="SAM" id="Coils"/>
    </source>
</evidence>
<dbReference type="PANTHER" id="PTHR43065:SF50">
    <property type="entry name" value="HISTIDINE KINASE"/>
    <property type="match status" value="1"/>
</dbReference>
<accession>A0A8J7LAP5</accession>
<dbReference type="InterPro" id="IPR005467">
    <property type="entry name" value="His_kinase_dom"/>
</dbReference>
<comment type="caution">
    <text evidence="9">The sequence shown here is derived from an EMBL/GenBank/DDBJ whole genome shotgun (WGS) entry which is preliminary data.</text>
</comment>
<dbReference type="Proteomes" id="UP000632766">
    <property type="component" value="Unassembled WGS sequence"/>
</dbReference>
<dbReference type="InterPro" id="IPR036890">
    <property type="entry name" value="HATPase_C_sf"/>
</dbReference>
<dbReference type="InterPro" id="IPR013655">
    <property type="entry name" value="PAS_fold_3"/>
</dbReference>
<dbReference type="CDD" id="cd00082">
    <property type="entry name" value="HisKA"/>
    <property type="match status" value="1"/>
</dbReference>
<dbReference type="SMART" id="SM00091">
    <property type="entry name" value="PAS"/>
    <property type="match status" value="1"/>
</dbReference>
<dbReference type="PANTHER" id="PTHR43065">
    <property type="entry name" value="SENSOR HISTIDINE KINASE"/>
    <property type="match status" value="1"/>
</dbReference>
<dbReference type="SUPFAM" id="SSF55874">
    <property type="entry name" value="ATPase domain of HSP90 chaperone/DNA topoisomerase II/histidine kinase"/>
    <property type="match status" value="1"/>
</dbReference>
<sequence>MFDLEDFFNLSTDLFCIIGQDGCYQQVNPAWEQVLGWKPENLIGHPWLELMHPEDIANSWLLTKPQQKLQWDNRFLHKDGSYRWLSWSLSTSQKGLTYGIGRDISQQLRQIQALSTERESLYNLLNQLPAFLYLQPKNYRVGFYNERFREVFGDPTGKPCYEAMAGLKQPCSVCPTYRVFDTNAPQLWEWVDSKTGNVYQIYDYPFTDMNGEPMVVEMGLDITAVKKAELALRQREQELTEKNQQLQTTLEELQKAQAQLIQSEKMSSLGQLVAGVAHEINNPVNFIDGNIIHAKQYIQQLLELLQLYQQEYPYPTPIIAETIEAIELEYITEDLQKLLHSMKMGSDRIRNIVLSLRNFSRLDEAVMKAVDIHSGIESTLMLLQNRLKAKPDHPTIKVIKEYGQLPLVECYVGQLNQVLMNIMTNAIDALESLCVIGQHDRPQITICTYLLNSDWVVLEITDNGPGISKEVQQRLFDPFFTTKPVGKGIGLGMSISYQIITEKHQGHLRCISSPGEGAKFIIEIPILQLKSPRPL</sequence>
<evidence type="ECO:0000256" key="3">
    <source>
        <dbReference type="ARBA" id="ARBA00022553"/>
    </source>
</evidence>
<comment type="catalytic activity">
    <reaction evidence="1">
        <text>ATP + protein L-histidine = ADP + protein N-phospho-L-histidine.</text>
        <dbReference type="EC" id="2.7.13.3"/>
    </reaction>
</comment>
<keyword evidence="6" id="KW-0175">Coiled coil</keyword>
<dbReference type="RefSeq" id="WP_198127463.1">
    <property type="nucleotide sequence ID" value="NZ_JAECZC010000066.1"/>
</dbReference>
<dbReference type="InterPro" id="IPR003594">
    <property type="entry name" value="HATPase_dom"/>
</dbReference>
<dbReference type="SUPFAM" id="SSF55785">
    <property type="entry name" value="PYP-like sensor domain (PAS domain)"/>
    <property type="match status" value="2"/>
</dbReference>
<evidence type="ECO:0000256" key="1">
    <source>
        <dbReference type="ARBA" id="ARBA00000085"/>
    </source>
</evidence>
<dbReference type="InterPro" id="IPR036097">
    <property type="entry name" value="HisK_dim/P_sf"/>
</dbReference>
<dbReference type="SMART" id="SM00387">
    <property type="entry name" value="HATPase_c"/>
    <property type="match status" value="1"/>
</dbReference>
<dbReference type="CDD" id="cd00130">
    <property type="entry name" value="PAS"/>
    <property type="match status" value="1"/>
</dbReference>
<feature type="coiled-coil region" evidence="6">
    <location>
        <begin position="225"/>
        <end position="266"/>
    </location>
</feature>
<evidence type="ECO:0000256" key="2">
    <source>
        <dbReference type="ARBA" id="ARBA00012438"/>
    </source>
</evidence>
<dbReference type="Pfam" id="PF08447">
    <property type="entry name" value="PAS_3"/>
    <property type="match status" value="1"/>
</dbReference>
<protein>
    <recommendedName>
        <fullName evidence="2">histidine kinase</fullName>
        <ecNumber evidence="2">2.7.13.3</ecNumber>
    </recommendedName>
</protein>
<evidence type="ECO:0000256" key="5">
    <source>
        <dbReference type="ARBA" id="ARBA00023012"/>
    </source>
</evidence>
<dbReference type="CDD" id="cd14686">
    <property type="entry name" value="bZIP"/>
    <property type="match status" value="1"/>
</dbReference>
<gene>
    <name evidence="9" type="ORF">I8748_26455</name>
</gene>
<evidence type="ECO:0000313" key="10">
    <source>
        <dbReference type="Proteomes" id="UP000632766"/>
    </source>
</evidence>
<dbReference type="GO" id="GO:0000155">
    <property type="term" value="F:phosphorelay sensor kinase activity"/>
    <property type="evidence" value="ECO:0007669"/>
    <property type="project" value="InterPro"/>
</dbReference>
<feature type="domain" description="Histidine kinase" evidence="7">
    <location>
        <begin position="275"/>
        <end position="528"/>
    </location>
</feature>
<dbReference type="PROSITE" id="PS50112">
    <property type="entry name" value="PAS"/>
    <property type="match status" value="1"/>
</dbReference>
<evidence type="ECO:0000259" key="8">
    <source>
        <dbReference type="PROSITE" id="PS50112"/>
    </source>
</evidence>
<keyword evidence="4" id="KW-0808">Transferase</keyword>
<dbReference type="EC" id="2.7.13.3" evidence="2"/>
<feature type="domain" description="PAS" evidence="8">
    <location>
        <begin position="17"/>
        <end position="55"/>
    </location>
</feature>
<dbReference type="PRINTS" id="PR00344">
    <property type="entry name" value="BCTRLSENSOR"/>
</dbReference>
<dbReference type="Gene3D" id="1.10.287.130">
    <property type="match status" value="1"/>
</dbReference>
<dbReference type="Gene3D" id="3.30.450.20">
    <property type="entry name" value="PAS domain"/>
    <property type="match status" value="2"/>
</dbReference>
<keyword evidence="4" id="KW-0418">Kinase</keyword>
<dbReference type="InterPro" id="IPR035965">
    <property type="entry name" value="PAS-like_dom_sf"/>
</dbReference>
<dbReference type="Pfam" id="PF02518">
    <property type="entry name" value="HATPase_c"/>
    <property type="match status" value="1"/>
</dbReference>
<dbReference type="InterPro" id="IPR000014">
    <property type="entry name" value="PAS"/>
</dbReference>
<dbReference type="EMBL" id="JAECZC010000066">
    <property type="protein sequence ID" value="MBH8565673.1"/>
    <property type="molecule type" value="Genomic_DNA"/>
</dbReference>
<keyword evidence="10" id="KW-1185">Reference proteome</keyword>
<name>A0A8J7LAP5_9NOST</name>
<evidence type="ECO:0000256" key="4">
    <source>
        <dbReference type="ARBA" id="ARBA00022777"/>
    </source>
</evidence>
<dbReference type="InterPro" id="IPR004358">
    <property type="entry name" value="Sig_transdc_His_kin-like_C"/>
</dbReference>
<reference evidence="9 10" key="1">
    <citation type="journal article" date="2021" name="Int. J. Syst. Evol. Microbiol.">
        <title>Amazonocrinis nigriterrae gen. nov., sp. nov., Atlanticothrix silvestris gen. nov., sp. nov. and Dendronalium phyllosphericum gen. nov., sp. nov., nostocacean cyanobacteria from Brazilian environments.</title>
        <authorList>
            <person name="Alvarenga D.O."/>
            <person name="Andreote A.P.D."/>
            <person name="Branco L.H.Z."/>
            <person name="Delbaje E."/>
            <person name="Cruz R.B."/>
            <person name="Varani A.M."/>
            <person name="Fiore M.F."/>
        </authorList>
    </citation>
    <scope>NUCLEOTIDE SEQUENCE [LARGE SCALE GENOMIC DNA]</scope>
    <source>
        <strain evidence="9 10">CENA67</strain>
    </source>
</reference>
<proteinExistence type="predicted"/>
<keyword evidence="5" id="KW-0902">Two-component regulatory system</keyword>
<keyword evidence="3" id="KW-0597">Phosphoprotein</keyword>